<evidence type="ECO:0000256" key="3">
    <source>
        <dbReference type="ARBA" id="ARBA00022764"/>
    </source>
</evidence>
<name>A0ABV7AKI0_9RHOB</name>
<sequence>MTNSIRPRALALALGLIAALAGGLAGTEAPAQGAQIAFSGLKQDTSLPVEVTADQLQIRQADGQATFSGHVVVGQGQMRMTASKVLVEYAAKGSDATGKISRLHATGGVTLVTGAAEAAESREAVYTIDSGTVVMTGNVVLTQGQNALSGEKLVVDLKTGTGTMQGRVKTILQSGGTKP</sequence>
<feature type="domain" description="Organic solvent tolerance-like N-terminal" evidence="5">
    <location>
        <begin position="50"/>
        <end position="160"/>
    </location>
</feature>
<keyword evidence="1" id="KW-0813">Transport</keyword>
<proteinExistence type="predicted"/>
<dbReference type="Pfam" id="PF03968">
    <property type="entry name" value="LptD_N"/>
    <property type="match status" value="1"/>
</dbReference>
<feature type="signal peptide" evidence="4">
    <location>
        <begin position="1"/>
        <end position="21"/>
    </location>
</feature>
<dbReference type="Proteomes" id="UP001595443">
    <property type="component" value="Unassembled WGS sequence"/>
</dbReference>
<dbReference type="InterPro" id="IPR052037">
    <property type="entry name" value="LPS_export_LptA"/>
</dbReference>
<accession>A0ABV7AKI0</accession>
<evidence type="ECO:0000256" key="1">
    <source>
        <dbReference type="ARBA" id="ARBA00022448"/>
    </source>
</evidence>
<evidence type="ECO:0000259" key="5">
    <source>
        <dbReference type="Pfam" id="PF03968"/>
    </source>
</evidence>
<dbReference type="NCBIfam" id="TIGR03002">
    <property type="entry name" value="outer_YhbN_LptA"/>
    <property type="match status" value="1"/>
</dbReference>
<reference evidence="7" key="1">
    <citation type="journal article" date="2019" name="Int. J. Syst. Evol. Microbiol.">
        <title>The Global Catalogue of Microorganisms (GCM) 10K type strain sequencing project: providing services to taxonomists for standard genome sequencing and annotation.</title>
        <authorList>
            <consortium name="The Broad Institute Genomics Platform"/>
            <consortium name="The Broad Institute Genome Sequencing Center for Infectious Disease"/>
            <person name="Wu L."/>
            <person name="Ma J."/>
        </authorList>
    </citation>
    <scope>NUCLEOTIDE SEQUENCE [LARGE SCALE GENOMIC DNA]</scope>
    <source>
        <strain evidence="7">KCTC 62192</strain>
    </source>
</reference>
<keyword evidence="2 4" id="KW-0732">Signal</keyword>
<keyword evidence="7" id="KW-1185">Reference proteome</keyword>
<dbReference type="PANTHER" id="PTHR36504:SF1">
    <property type="entry name" value="LIPOPOLYSACCHARIDE EXPORT SYSTEM PROTEIN LPTA"/>
    <property type="match status" value="1"/>
</dbReference>
<evidence type="ECO:0000313" key="7">
    <source>
        <dbReference type="Proteomes" id="UP001595443"/>
    </source>
</evidence>
<feature type="chain" id="PRO_5046673136" evidence="4">
    <location>
        <begin position="22"/>
        <end position="179"/>
    </location>
</feature>
<evidence type="ECO:0000256" key="2">
    <source>
        <dbReference type="ARBA" id="ARBA00022729"/>
    </source>
</evidence>
<gene>
    <name evidence="6" type="primary">lptA</name>
    <name evidence="6" type="ORF">ACFOES_17675</name>
</gene>
<dbReference type="EMBL" id="JBHRSK010000016">
    <property type="protein sequence ID" value="MFC2969929.1"/>
    <property type="molecule type" value="Genomic_DNA"/>
</dbReference>
<protein>
    <submittedName>
        <fullName evidence="6">Lipopolysaccharide transport periplasmic protein LptA</fullName>
    </submittedName>
</protein>
<evidence type="ECO:0000256" key="4">
    <source>
        <dbReference type="SAM" id="SignalP"/>
    </source>
</evidence>
<dbReference type="Gene3D" id="2.60.450.10">
    <property type="entry name" value="Lipopolysaccharide (LPS) transport protein A like domain"/>
    <property type="match status" value="1"/>
</dbReference>
<dbReference type="PANTHER" id="PTHR36504">
    <property type="entry name" value="LIPOPOLYSACCHARIDE EXPORT SYSTEM PROTEIN LPTA"/>
    <property type="match status" value="1"/>
</dbReference>
<dbReference type="InterPro" id="IPR014340">
    <property type="entry name" value="LptA"/>
</dbReference>
<evidence type="ECO:0000313" key="6">
    <source>
        <dbReference type="EMBL" id="MFC2969929.1"/>
    </source>
</evidence>
<dbReference type="RefSeq" id="WP_377834689.1">
    <property type="nucleotide sequence ID" value="NZ_JBHRSK010000016.1"/>
</dbReference>
<organism evidence="6 7">
    <name type="scientific">Acidimangrovimonas pyrenivorans</name>
    <dbReference type="NCBI Taxonomy" id="2030798"/>
    <lineage>
        <taxon>Bacteria</taxon>
        <taxon>Pseudomonadati</taxon>
        <taxon>Pseudomonadota</taxon>
        <taxon>Alphaproteobacteria</taxon>
        <taxon>Rhodobacterales</taxon>
        <taxon>Paracoccaceae</taxon>
        <taxon>Acidimangrovimonas</taxon>
    </lineage>
</organism>
<comment type="caution">
    <text evidence="6">The sequence shown here is derived from an EMBL/GenBank/DDBJ whole genome shotgun (WGS) entry which is preliminary data.</text>
</comment>
<dbReference type="InterPro" id="IPR005653">
    <property type="entry name" value="OstA-like_N"/>
</dbReference>
<keyword evidence="3" id="KW-0574">Periplasm</keyword>